<gene>
    <name evidence="3" type="ORF">HPB52_012117</name>
</gene>
<dbReference type="InterPro" id="IPR044822">
    <property type="entry name" value="Myb_DNA-bind_4"/>
</dbReference>
<reference evidence="3" key="2">
    <citation type="submission" date="2021-09" db="EMBL/GenBank/DDBJ databases">
        <authorList>
            <person name="Jia N."/>
            <person name="Wang J."/>
            <person name="Shi W."/>
            <person name="Du L."/>
            <person name="Sun Y."/>
            <person name="Zhan W."/>
            <person name="Jiang J."/>
            <person name="Wang Q."/>
            <person name="Zhang B."/>
            <person name="Ji P."/>
            <person name="Sakyi L.B."/>
            <person name="Cui X."/>
            <person name="Yuan T."/>
            <person name="Jiang B."/>
            <person name="Yang W."/>
            <person name="Lam T.T.-Y."/>
            <person name="Chang Q."/>
            <person name="Ding S."/>
            <person name="Wang X."/>
            <person name="Zhu J."/>
            <person name="Ruan X."/>
            <person name="Zhao L."/>
            <person name="Wei J."/>
            <person name="Que T."/>
            <person name="Du C."/>
            <person name="Cheng J."/>
            <person name="Dai P."/>
            <person name="Han X."/>
            <person name="Huang E."/>
            <person name="Gao Y."/>
            <person name="Liu J."/>
            <person name="Shao H."/>
            <person name="Ye R."/>
            <person name="Li L."/>
            <person name="Wei W."/>
            <person name="Wang X."/>
            <person name="Wang C."/>
            <person name="Huo Q."/>
            <person name="Li W."/>
            <person name="Guo W."/>
            <person name="Chen H."/>
            <person name="Chen S."/>
            <person name="Zhou L."/>
            <person name="Zhou L."/>
            <person name="Ni X."/>
            <person name="Tian J."/>
            <person name="Zhou Y."/>
            <person name="Sheng Y."/>
            <person name="Liu T."/>
            <person name="Pan Y."/>
            <person name="Xia L."/>
            <person name="Li J."/>
            <person name="Zhao F."/>
            <person name="Cao W."/>
        </authorList>
    </citation>
    <scope>NUCLEOTIDE SEQUENCE</scope>
    <source>
        <strain evidence="3">Rsan-2018</strain>
        <tissue evidence="3">Larvae</tissue>
    </source>
</reference>
<feature type="region of interest" description="Disordered" evidence="1">
    <location>
        <begin position="149"/>
        <end position="201"/>
    </location>
</feature>
<dbReference type="Gene3D" id="1.10.10.60">
    <property type="entry name" value="Homeodomain-like"/>
    <property type="match status" value="1"/>
</dbReference>
<evidence type="ECO:0000313" key="3">
    <source>
        <dbReference type="EMBL" id="KAH7972429.1"/>
    </source>
</evidence>
<proteinExistence type="predicted"/>
<accession>A0A9D4QBY8</accession>
<dbReference type="EMBL" id="JABSTV010001247">
    <property type="protein sequence ID" value="KAH7972429.1"/>
    <property type="molecule type" value="Genomic_DNA"/>
</dbReference>
<sequence length="226" mass="25373">MQYFVYVRYLSDDVKKVTTSNNVRNFHPEDDDDFTPGDTYLVYWDGDDTTKGGYYDADLLHETALLVDIWEDRLVDLRRQKRNASVYDAIVEALRQAGYVRTRHQVQHKIESLSQTYWSSWGWSMVKTRLLPGIKTGCKRGRAYSAGLESVPSCSPASSSQDSPSAASPSNPSTTNGSPAANATPKGKWPLKKRKAGEDIKQQMLAEHKLLREQLAEVASPATEVR</sequence>
<dbReference type="Pfam" id="PF13837">
    <property type="entry name" value="Myb_DNA-bind_4"/>
    <property type="match status" value="1"/>
</dbReference>
<dbReference type="Proteomes" id="UP000821837">
    <property type="component" value="Chromosome 11"/>
</dbReference>
<dbReference type="AlphaFoldDB" id="A0A9D4QBY8"/>
<keyword evidence="4" id="KW-1185">Reference proteome</keyword>
<organism evidence="3 4">
    <name type="scientific">Rhipicephalus sanguineus</name>
    <name type="common">Brown dog tick</name>
    <name type="synonym">Ixodes sanguineus</name>
    <dbReference type="NCBI Taxonomy" id="34632"/>
    <lineage>
        <taxon>Eukaryota</taxon>
        <taxon>Metazoa</taxon>
        <taxon>Ecdysozoa</taxon>
        <taxon>Arthropoda</taxon>
        <taxon>Chelicerata</taxon>
        <taxon>Arachnida</taxon>
        <taxon>Acari</taxon>
        <taxon>Parasitiformes</taxon>
        <taxon>Ixodida</taxon>
        <taxon>Ixodoidea</taxon>
        <taxon>Ixodidae</taxon>
        <taxon>Rhipicephalinae</taxon>
        <taxon>Rhipicephalus</taxon>
        <taxon>Rhipicephalus</taxon>
    </lineage>
</organism>
<feature type="compositionally biased region" description="Low complexity" evidence="1">
    <location>
        <begin position="150"/>
        <end position="179"/>
    </location>
</feature>
<evidence type="ECO:0000259" key="2">
    <source>
        <dbReference type="Pfam" id="PF13837"/>
    </source>
</evidence>
<evidence type="ECO:0000256" key="1">
    <source>
        <dbReference type="SAM" id="MobiDB-lite"/>
    </source>
</evidence>
<dbReference type="VEuPathDB" id="VectorBase:RSAN_042635"/>
<protein>
    <recommendedName>
        <fullName evidence="2">Myb/SANT-like DNA-binding domain-containing protein</fullName>
    </recommendedName>
</protein>
<name>A0A9D4QBY8_RHISA</name>
<feature type="domain" description="Myb/SANT-like DNA-binding" evidence="2">
    <location>
        <begin position="61"/>
        <end position="117"/>
    </location>
</feature>
<comment type="caution">
    <text evidence="3">The sequence shown here is derived from an EMBL/GenBank/DDBJ whole genome shotgun (WGS) entry which is preliminary data.</text>
</comment>
<evidence type="ECO:0000313" key="4">
    <source>
        <dbReference type="Proteomes" id="UP000821837"/>
    </source>
</evidence>
<reference evidence="3" key="1">
    <citation type="journal article" date="2020" name="Cell">
        <title>Large-Scale Comparative Analyses of Tick Genomes Elucidate Their Genetic Diversity and Vector Capacities.</title>
        <authorList>
            <consortium name="Tick Genome and Microbiome Consortium (TIGMIC)"/>
            <person name="Jia N."/>
            <person name="Wang J."/>
            <person name="Shi W."/>
            <person name="Du L."/>
            <person name="Sun Y."/>
            <person name="Zhan W."/>
            <person name="Jiang J.F."/>
            <person name="Wang Q."/>
            <person name="Zhang B."/>
            <person name="Ji P."/>
            <person name="Bell-Sakyi L."/>
            <person name="Cui X.M."/>
            <person name="Yuan T.T."/>
            <person name="Jiang B.G."/>
            <person name="Yang W.F."/>
            <person name="Lam T.T."/>
            <person name="Chang Q.C."/>
            <person name="Ding S.J."/>
            <person name="Wang X.J."/>
            <person name="Zhu J.G."/>
            <person name="Ruan X.D."/>
            <person name="Zhao L."/>
            <person name="Wei J.T."/>
            <person name="Ye R.Z."/>
            <person name="Que T.C."/>
            <person name="Du C.H."/>
            <person name="Zhou Y.H."/>
            <person name="Cheng J.X."/>
            <person name="Dai P.F."/>
            <person name="Guo W.B."/>
            <person name="Han X.H."/>
            <person name="Huang E.J."/>
            <person name="Li L.F."/>
            <person name="Wei W."/>
            <person name="Gao Y.C."/>
            <person name="Liu J.Z."/>
            <person name="Shao H.Z."/>
            <person name="Wang X."/>
            <person name="Wang C.C."/>
            <person name="Yang T.C."/>
            <person name="Huo Q.B."/>
            <person name="Li W."/>
            <person name="Chen H.Y."/>
            <person name="Chen S.E."/>
            <person name="Zhou L.G."/>
            <person name="Ni X.B."/>
            <person name="Tian J.H."/>
            <person name="Sheng Y."/>
            <person name="Liu T."/>
            <person name="Pan Y.S."/>
            <person name="Xia L.Y."/>
            <person name="Li J."/>
            <person name="Zhao F."/>
            <person name="Cao W.C."/>
        </authorList>
    </citation>
    <scope>NUCLEOTIDE SEQUENCE</scope>
    <source>
        <strain evidence="3">Rsan-2018</strain>
    </source>
</reference>